<dbReference type="PANTHER" id="PTHR31988">
    <property type="entry name" value="ESTERASE, PUTATIVE (DUF303)-RELATED"/>
    <property type="match status" value="1"/>
</dbReference>
<proteinExistence type="predicted"/>
<keyword evidence="1" id="KW-0378">Hydrolase</keyword>
<gene>
    <name evidence="3" type="ORF">PDESU_02079</name>
</gene>
<dbReference type="SUPFAM" id="SSF52266">
    <property type="entry name" value="SGNH hydrolase"/>
    <property type="match status" value="1"/>
</dbReference>
<evidence type="ECO:0000313" key="3">
    <source>
        <dbReference type="EMBL" id="VGO13522.1"/>
    </source>
</evidence>
<protein>
    <recommendedName>
        <fullName evidence="2">Sialate O-acetylesterase domain-containing protein</fullName>
    </recommendedName>
</protein>
<keyword evidence="4" id="KW-1185">Reference proteome</keyword>
<dbReference type="AlphaFoldDB" id="A0A6C2U0R7"/>
<accession>A0A6C2U0R7</accession>
<reference evidence="3 4" key="1">
    <citation type="submission" date="2019-04" db="EMBL/GenBank/DDBJ databases">
        <authorList>
            <person name="Van Vliet M D."/>
        </authorList>
    </citation>
    <scope>NUCLEOTIDE SEQUENCE [LARGE SCALE GENOMIC DNA]</scope>
    <source>
        <strain evidence="3 4">F1</strain>
    </source>
</reference>
<dbReference type="PANTHER" id="PTHR31988:SF19">
    <property type="entry name" value="9-O-ACETYL-N-ACETYLNEURAMINIC ACID DEACETYLASE-RELATED"/>
    <property type="match status" value="1"/>
</dbReference>
<organism evidence="3 4">
    <name type="scientific">Pontiella desulfatans</name>
    <dbReference type="NCBI Taxonomy" id="2750659"/>
    <lineage>
        <taxon>Bacteria</taxon>
        <taxon>Pseudomonadati</taxon>
        <taxon>Kiritimatiellota</taxon>
        <taxon>Kiritimatiellia</taxon>
        <taxon>Kiritimatiellales</taxon>
        <taxon>Pontiellaceae</taxon>
        <taxon>Pontiella</taxon>
    </lineage>
</organism>
<name>A0A6C2U0R7_PONDE</name>
<evidence type="ECO:0000256" key="1">
    <source>
        <dbReference type="ARBA" id="ARBA00022801"/>
    </source>
</evidence>
<feature type="domain" description="Sialate O-acetylesterase" evidence="2">
    <location>
        <begin position="7"/>
        <end position="130"/>
    </location>
</feature>
<dbReference type="InterPro" id="IPR036514">
    <property type="entry name" value="SGNH_hydro_sf"/>
</dbReference>
<dbReference type="EMBL" id="CAAHFG010000001">
    <property type="protein sequence ID" value="VGO13522.1"/>
    <property type="molecule type" value="Genomic_DNA"/>
</dbReference>
<evidence type="ECO:0000259" key="2">
    <source>
        <dbReference type="Pfam" id="PF03629"/>
    </source>
</evidence>
<dbReference type="InterPro" id="IPR052940">
    <property type="entry name" value="Carb_Esterase_6"/>
</dbReference>
<evidence type="ECO:0000313" key="4">
    <source>
        <dbReference type="Proteomes" id="UP000366872"/>
    </source>
</evidence>
<dbReference type="Gene3D" id="3.40.50.1110">
    <property type="entry name" value="SGNH hydrolase"/>
    <property type="match status" value="1"/>
</dbReference>
<dbReference type="Pfam" id="PF03629">
    <property type="entry name" value="SASA"/>
    <property type="match status" value="1"/>
</dbReference>
<dbReference type="Proteomes" id="UP000366872">
    <property type="component" value="Unassembled WGS sequence"/>
</dbReference>
<sequence length="143" mass="15620">MLDGSDNAGTGPGMSFAMTLLEQHKQWAIGLVPAAVGGARIDLYKENGKLYDRSLMLLNAARKESPLKTEVKAILWLQGESDATKAGCLSYEQKLLDLVDRYRADLGTPELPFIACTIGSFLKSHKKLNQGEKINEILLSLPS</sequence>
<dbReference type="GO" id="GO:0016788">
    <property type="term" value="F:hydrolase activity, acting on ester bonds"/>
    <property type="evidence" value="ECO:0007669"/>
    <property type="project" value="UniProtKB-ARBA"/>
</dbReference>
<dbReference type="InterPro" id="IPR005181">
    <property type="entry name" value="SASA"/>
</dbReference>